<dbReference type="CDD" id="cd06127">
    <property type="entry name" value="DEDDh"/>
    <property type="match status" value="1"/>
</dbReference>
<accession>A0ABT1PZM4</accession>
<dbReference type="RefSeq" id="WP_255922004.1">
    <property type="nucleotide sequence ID" value="NZ_JANFNG010000018.1"/>
</dbReference>
<keyword evidence="1" id="KW-0540">Nuclease</keyword>
<dbReference type="EMBL" id="JANFNG010000018">
    <property type="protein sequence ID" value="MCQ4083091.1"/>
    <property type="molecule type" value="Genomic_DNA"/>
</dbReference>
<keyword evidence="3 5" id="KW-0269">Exonuclease</keyword>
<reference evidence="5" key="1">
    <citation type="submission" date="2022-06" db="EMBL/GenBank/DDBJ databases">
        <title>Draft genome sequence of Streptomyces sp. RB6PN25 isolated from peat swamp forest in Thailand.</title>
        <authorList>
            <person name="Duangmal K."/>
            <person name="Klaysubun C."/>
        </authorList>
    </citation>
    <scope>NUCLEOTIDE SEQUENCE</scope>
    <source>
        <strain evidence="5">RB6PN25</strain>
    </source>
</reference>
<dbReference type="Pfam" id="PF00929">
    <property type="entry name" value="RNase_T"/>
    <property type="match status" value="1"/>
</dbReference>
<evidence type="ECO:0000313" key="5">
    <source>
        <dbReference type="EMBL" id="MCQ4083091.1"/>
    </source>
</evidence>
<evidence type="ECO:0000313" key="6">
    <source>
        <dbReference type="Proteomes" id="UP001057702"/>
    </source>
</evidence>
<feature type="domain" description="Exonuclease" evidence="4">
    <location>
        <begin position="7"/>
        <end position="183"/>
    </location>
</feature>
<dbReference type="InterPro" id="IPR036397">
    <property type="entry name" value="RNaseH_sf"/>
</dbReference>
<protein>
    <submittedName>
        <fullName evidence="5">3'-5' exonuclease</fullName>
    </submittedName>
</protein>
<dbReference type="Proteomes" id="UP001057702">
    <property type="component" value="Unassembled WGS sequence"/>
</dbReference>
<dbReference type="Gene3D" id="3.30.420.10">
    <property type="entry name" value="Ribonuclease H-like superfamily/Ribonuclease H"/>
    <property type="match status" value="1"/>
</dbReference>
<dbReference type="SUPFAM" id="SSF53098">
    <property type="entry name" value="Ribonuclease H-like"/>
    <property type="match status" value="1"/>
</dbReference>
<dbReference type="NCBIfam" id="NF005927">
    <property type="entry name" value="PRK07942.1"/>
    <property type="match status" value="1"/>
</dbReference>
<organism evidence="5 6">
    <name type="scientific">Streptomyces humicola</name>
    <dbReference type="NCBI Taxonomy" id="2953240"/>
    <lineage>
        <taxon>Bacteria</taxon>
        <taxon>Bacillati</taxon>
        <taxon>Actinomycetota</taxon>
        <taxon>Actinomycetes</taxon>
        <taxon>Kitasatosporales</taxon>
        <taxon>Streptomycetaceae</taxon>
        <taxon>Streptomyces</taxon>
    </lineage>
</organism>
<dbReference type="GO" id="GO:0004527">
    <property type="term" value="F:exonuclease activity"/>
    <property type="evidence" value="ECO:0007669"/>
    <property type="project" value="UniProtKB-KW"/>
</dbReference>
<dbReference type="SMART" id="SM00479">
    <property type="entry name" value="EXOIII"/>
    <property type="match status" value="1"/>
</dbReference>
<keyword evidence="2" id="KW-0378">Hydrolase</keyword>
<evidence type="ECO:0000256" key="3">
    <source>
        <dbReference type="ARBA" id="ARBA00022839"/>
    </source>
</evidence>
<comment type="caution">
    <text evidence="5">The sequence shown here is derived from an EMBL/GenBank/DDBJ whole genome shotgun (WGS) entry which is preliminary data.</text>
</comment>
<evidence type="ECO:0000256" key="1">
    <source>
        <dbReference type="ARBA" id="ARBA00022722"/>
    </source>
</evidence>
<evidence type="ECO:0000256" key="2">
    <source>
        <dbReference type="ARBA" id="ARBA00022801"/>
    </source>
</evidence>
<dbReference type="InterPro" id="IPR013520">
    <property type="entry name" value="Ribonucl_H"/>
</dbReference>
<dbReference type="PANTHER" id="PTHR30231:SF4">
    <property type="entry name" value="PROTEIN NEN2"/>
    <property type="match status" value="1"/>
</dbReference>
<keyword evidence="6" id="KW-1185">Reference proteome</keyword>
<proteinExistence type="predicted"/>
<name>A0ABT1PZM4_9ACTN</name>
<gene>
    <name evidence="5" type="ORF">NGB36_21395</name>
</gene>
<sequence length="244" mass="26379">MGWHHELLVGFDLETTGTDPTQARIVSGAITEVSDGEPTRVRAWLVDPAVPIPAQATAVHGITTARARAEGRPAHEAVAEMAEALGAYWASGVPVVVYNAPFDLSLLAAELARHGLPSLDGSVGPVVDPLTVDRAVDRYRKGRRTLEAVCGVYEVALDGAHEAGADALAAVRVARAIAERYPQIAAAEPWELHRSQTAWYSQWAEGYERWLRRGQDKEAVVDRRWPVRPAQPDAVTIRTGTSAP</sequence>
<evidence type="ECO:0000259" key="4">
    <source>
        <dbReference type="SMART" id="SM00479"/>
    </source>
</evidence>
<dbReference type="PANTHER" id="PTHR30231">
    <property type="entry name" value="DNA POLYMERASE III SUBUNIT EPSILON"/>
    <property type="match status" value="1"/>
</dbReference>
<dbReference type="InterPro" id="IPR012337">
    <property type="entry name" value="RNaseH-like_sf"/>
</dbReference>